<keyword evidence="5" id="KW-0804">Transcription</keyword>
<dbReference type="OrthoDB" id="5832525at2759"/>
<organism evidence="9 10">
    <name type="scientific">Steinernema carpocapsae</name>
    <name type="common">Entomopathogenic nematode</name>
    <dbReference type="NCBI Taxonomy" id="34508"/>
    <lineage>
        <taxon>Eukaryota</taxon>
        <taxon>Metazoa</taxon>
        <taxon>Ecdysozoa</taxon>
        <taxon>Nematoda</taxon>
        <taxon>Chromadorea</taxon>
        <taxon>Rhabditida</taxon>
        <taxon>Tylenchina</taxon>
        <taxon>Panagrolaimomorpha</taxon>
        <taxon>Strongyloidoidea</taxon>
        <taxon>Steinernematidae</taxon>
        <taxon>Steinernema</taxon>
    </lineage>
</organism>
<evidence type="ECO:0000313" key="10">
    <source>
        <dbReference type="Proteomes" id="UP000298663"/>
    </source>
</evidence>
<dbReference type="AlphaFoldDB" id="A0A4U5LYK5"/>
<dbReference type="InterPro" id="IPR013854">
    <property type="entry name" value="TF_AP2_C"/>
</dbReference>
<dbReference type="EMBL" id="AZBU02000011">
    <property type="protein sequence ID" value="TKR61339.1"/>
    <property type="molecule type" value="Genomic_DNA"/>
</dbReference>
<proteinExistence type="inferred from homology"/>
<keyword evidence="3" id="KW-0805">Transcription regulation</keyword>
<dbReference type="GO" id="GO:0042127">
    <property type="term" value="P:regulation of cell population proliferation"/>
    <property type="evidence" value="ECO:0007669"/>
    <property type="project" value="TreeGrafter"/>
</dbReference>
<dbReference type="GO" id="GO:0005634">
    <property type="term" value="C:nucleus"/>
    <property type="evidence" value="ECO:0007669"/>
    <property type="project" value="UniProtKB-SubCell"/>
</dbReference>
<keyword evidence="4" id="KW-0238">DNA-binding</keyword>
<gene>
    <name evidence="9" type="ORF">L596_028458</name>
</gene>
<evidence type="ECO:0000256" key="6">
    <source>
        <dbReference type="ARBA" id="ARBA00023242"/>
    </source>
</evidence>
<keyword evidence="10" id="KW-1185">Reference proteome</keyword>
<evidence type="ECO:0000256" key="1">
    <source>
        <dbReference type="ARBA" id="ARBA00004123"/>
    </source>
</evidence>
<accession>A0A4U5LYK5</accession>
<feature type="domain" description="Transcription factor AP-2 C-terminal" evidence="8">
    <location>
        <begin position="387"/>
        <end position="575"/>
    </location>
</feature>
<evidence type="ECO:0000256" key="3">
    <source>
        <dbReference type="ARBA" id="ARBA00023015"/>
    </source>
</evidence>
<feature type="region of interest" description="Disordered" evidence="7">
    <location>
        <begin position="74"/>
        <end position="124"/>
    </location>
</feature>
<evidence type="ECO:0000259" key="8">
    <source>
        <dbReference type="Pfam" id="PF03299"/>
    </source>
</evidence>
<keyword evidence="6" id="KW-0539">Nucleus</keyword>
<name>A0A4U5LYK5_STECR</name>
<dbReference type="Proteomes" id="UP000298663">
    <property type="component" value="Unassembled WGS sequence"/>
</dbReference>
<comment type="subcellular location">
    <subcellularLocation>
        <location evidence="1">Nucleus</location>
    </subcellularLocation>
</comment>
<sequence>MNPSGINSSSGCFSPAPGAAQGYSNSMMLGPWNPWQMFNQMNTMGMPNQMPQMGPMAMTNSYPMHGQMQNFYMNQMTPGFQPPAASQPIPSPQMNPGSSNSDSQRSVSSGYMPPPPQPQLQHYQPNQMNSSEMLQNVQIPVNDRKRSALSDPTDVPASKRVHFSPLKVQNRCVLQQKTEYEVDKNEIERRIHGPEGMNATTLETYLRIPKGKKEIREFREKLGEHNLQIMSKKRKVTENTCFSALTEGEGRHFAKDYTDILKDVQMSKSIGALLVARCQFSREFFFYSQVFVSLLLRQFPSETIPNKESPFYNFFCMTHAFGVDALKSILEVVMQIFSDVCYCFDTTGMRLGVPMTGEMFAQQTAAFNNSNFCSNESEITPSEKFAEKVPARFTLPGMNDSYEVPYSEIKRRIEQPENINCSLLNLILRRGKKKSGGENLRKELKVRNLNLGPGKRGRPKTLFTALTEAEAQKMALNFKSLLEDYLDVTTLKNVARKQQSQLDQYLQHITFIFSHLKTIFDADRSELTNRISVPADGCPLKPEVNAAFNELSARTHGFGVFAFKFAIGRIHDCLQRSD</sequence>
<feature type="compositionally biased region" description="Low complexity" evidence="7">
    <location>
        <begin position="98"/>
        <end position="109"/>
    </location>
</feature>
<evidence type="ECO:0000256" key="4">
    <source>
        <dbReference type="ARBA" id="ARBA00023125"/>
    </source>
</evidence>
<feature type="domain" description="Transcription factor AP-2 C-terminal" evidence="8">
    <location>
        <begin position="168"/>
        <end position="277"/>
    </location>
</feature>
<reference evidence="9 10" key="2">
    <citation type="journal article" date="2019" name="G3 (Bethesda)">
        <title>Hybrid Assembly of the Genome of the Entomopathogenic Nematode Steinernema carpocapsae Identifies the X-Chromosome.</title>
        <authorList>
            <person name="Serra L."/>
            <person name="Macchietto M."/>
            <person name="Macias-Munoz A."/>
            <person name="McGill C.J."/>
            <person name="Rodriguez I.M."/>
            <person name="Rodriguez B."/>
            <person name="Murad R."/>
            <person name="Mortazavi A."/>
        </authorList>
    </citation>
    <scope>NUCLEOTIDE SEQUENCE [LARGE SCALE GENOMIC DNA]</scope>
    <source>
        <strain evidence="9 10">ALL</strain>
    </source>
</reference>
<comment type="similarity">
    <text evidence="2">Belongs to the AP-2 family.</text>
</comment>
<reference evidence="9 10" key="1">
    <citation type="journal article" date="2015" name="Genome Biol.">
        <title>Comparative genomics of Steinernema reveals deeply conserved gene regulatory networks.</title>
        <authorList>
            <person name="Dillman A.R."/>
            <person name="Macchietto M."/>
            <person name="Porter C.F."/>
            <person name="Rogers A."/>
            <person name="Williams B."/>
            <person name="Antoshechkin I."/>
            <person name="Lee M.M."/>
            <person name="Goodwin Z."/>
            <person name="Lu X."/>
            <person name="Lewis E.E."/>
            <person name="Goodrich-Blair H."/>
            <person name="Stock S.P."/>
            <person name="Adams B.J."/>
            <person name="Sternberg P.W."/>
            <person name="Mortazavi A."/>
        </authorList>
    </citation>
    <scope>NUCLEOTIDE SEQUENCE [LARGE SCALE GENOMIC DNA]</scope>
    <source>
        <strain evidence="9 10">ALL</strain>
    </source>
</reference>
<comment type="caution">
    <text evidence="9">The sequence shown here is derived from an EMBL/GenBank/DDBJ whole genome shotgun (WGS) entry which is preliminary data.</text>
</comment>
<dbReference type="InterPro" id="IPR004979">
    <property type="entry name" value="TF_AP2"/>
</dbReference>
<dbReference type="GO" id="GO:0000977">
    <property type="term" value="F:RNA polymerase II transcription regulatory region sequence-specific DNA binding"/>
    <property type="evidence" value="ECO:0007669"/>
    <property type="project" value="TreeGrafter"/>
</dbReference>
<evidence type="ECO:0000256" key="2">
    <source>
        <dbReference type="ARBA" id="ARBA00007770"/>
    </source>
</evidence>
<protein>
    <recommendedName>
        <fullName evidence="8">Transcription factor AP-2 C-terminal domain-containing protein</fullName>
    </recommendedName>
</protein>
<evidence type="ECO:0000256" key="7">
    <source>
        <dbReference type="SAM" id="MobiDB-lite"/>
    </source>
</evidence>
<evidence type="ECO:0000313" key="9">
    <source>
        <dbReference type="EMBL" id="TKR61339.1"/>
    </source>
</evidence>
<dbReference type="PANTHER" id="PTHR10812:SF17">
    <property type="entry name" value="TRANSCRIPTION FACTOR AP-2, ISOFORM D"/>
    <property type="match status" value="1"/>
</dbReference>
<dbReference type="STRING" id="34508.A0A4U5LYK5"/>
<dbReference type="PANTHER" id="PTHR10812">
    <property type="entry name" value="TRANSCRIPTION FACTOR AP-2"/>
    <property type="match status" value="1"/>
</dbReference>
<evidence type="ECO:0000256" key="5">
    <source>
        <dbReference type="ARBA" id="ARBA00023163"/>
    </source>
</evidence>
<dbReference type="Pfam" id="PF03299">
    <property type="entry name" value="TF_AP-2"/>
    <property type="match status" value="2"/>
</dbReference>
<dbReference type="GO" id="GO:0000981">
    <property type="term" value="F:DNA-binding transcription factor activity, RNA polymerase II-specific"/>
    <property type="evidence" value="ECO:0007669"/>
    <property type="project" value="TreeGrafter"/>
</dbReference>